<dbReference type="PANTHER" id="PTHR37534">
    <property type="entry name" value="TRANSCRIPTIONAL ACTIVATOR PROTEIN UGA3"/>
    <property type="match status" value="1"/>
</dbReference>
<evidence type="ECO:0000256" key="5">
    <source>
        <dbReference type="ARBA" id="ARBA00023242"/>
    </source>
</evidence>
<evidence type="ECO:0000313" key="7">
    <source>
        <dbReference type="EMBL" id="KAL2786087.1"/>
    </source>
</evidence>
<dbReference type="Proteomes" id="UP001610563">
    <property type="component" value="Unassembled WGS sequence"/>
</dbReference>
<protein>
    <submittedName>
        <fullName evidence="7">Fungal-specific transcription factor domain-containing protein</fullName>
    </submittedName>
</protein>
<dbReference type="InterPro" id="IPR036864">
    <property type="entry name" value="Zn2-C6_fun-type_DNA-bd_sf"/>
</dbReference>
<keyword evidence="8" id="KW-1185">Reference proteome</keyword>
<dbReference type="InterPro" id="IPR021858">
    <property type="entry name" value="Fun_TF"/>
</dbReference>
<dbReference type="CDD" id="cd00067">
    <property type="entry name" value="GAL4"/>
    <property type="match status" value="1"/>
</dbReference>
<dbReference type="SUPFAM" id="SSF57701">
    <property type="entry name" value="Zn2/Cys6 DNA-binding domain"/>
    <property type="match status" value="1"/>
</dbReference>
<feature type="domain" description="Zn(2)-C6 fungal-type" evidence="6">
    <location>
        <begin position="6"/>
        <end position="34"/>
    </location>
</feature>
<comment type="subcellular location">
    <subcellularLocation>
        <location evidence="1">Nucleus</location>
    </subcellularLocation>
</comment>
<dbReference type="InterPro" id="IPR001138">
    <property type="entry name" value="Zn2Cys6_DnaBD"/>
</dbReference>
<evidence type="ECO:0000256" key="3">
    <source>
        <dbReference type="ARBA" id="ARBA00023125"/>
    </source>
</evidence>
<dbReference type="EMBL" id="JBFTWV010000126">
    <property type="protein sequence ID" value="KAL2786087.1"/>
    <property type="molecule type" value="Genomic_DNA"/>
</dbReference>
<evidence type="ECO:0000256" key="2">
    <source>
        <dbReference type="ARBA" id="ARBA00023015"/>
    </source>
</evidence>
<organism evidence="7 8">
    <name type="scientific">Aspergillus keveii</name>
    <dbReference type="NCBI Taxonomy" id="714993"/>
    <lineage>
        <taxon>Eukaryota</taxon>
        <taxon>Fungi</taxon>
        <taxon>Dikarya</taxon>
        <taxon>Ascomycota</taxon>
        <taxon>Pezizomycotina</taxon>
        <taxon>Eurotiomycetes</taxon>
        <taxon>Eurotiomycetidae</taxon>
        <taxon>Eurotiales</taxon>
        <taxon>Aspergillaceae</taxon>
        <taxon>Aspergillus</taxon>
        <taxon>Aspergillus subgen. Nidulantes</taxon>
    </lineage>
</organism>
<proteinExistence type="predicted"/>
<keyword evidence="3" id="KW-0238">DNA-binding</keyword>
<sequence>MRSRTGCWTCREDGYKCDEQKPSCGRCVRLKKVCKGYGIRLRWRETSLSNRPMPTGQHQSTTIDIRTGVEHQPHPMTRLPSVRLGDEKLLHHWQSNFVHLISISAAGSRNPFLVHLTPLLTHSASLRSVITSMAANHLAQVQPESSMAILAIQHRIRAVAYLRRDMVATADPETSLATIVMLQLADRLFMEDSGVNHLQGANALISYRGGQEAWSSSSAGRFLLGLCWYHDVLLSVSKSKAPFLGLKNMLVEGLSDSSRLSIVLSLVGEISGLRSEKASDQGSNNKAKEQRILSELVSLEETGHLDDNARNVEIHRLSGLIYFYRSTTTQAKPSDSYLALYSRLCLQHLAKIPCSSPITSSHIWPLWTAGCEATDKVLRDLVLQRLDDMFQLRRLTFLQRIKQDILGVWDMKDSRRGRSGRDDIDCVTAVLSVYNRDVDIV</sequence>
<dbReference type="PROSITE" id="PS50048">
    <property type="entry name" value="ZN2_CY6_FUNGAL_2"/>
    <property type="match status" value="1"/>
</dbReference>
<dbReference type="Gene3D" id="4.10.240.10">
    <property type="entry name" value="Zn(2)-C6 fungal-type DNA-binding domain"/>
    <property type="match status" value="1"/>
</dbReference>
<keyword evidence="5" id="KW-0539">Nucleus</keyword>
<dbReference type="SMART" id="SM00066">
    <property type="entry name" value="GAL4"/>
    <property type="match status" value="1"/>
</dbReference>
<gene>
    <name evidence="7" type="ORF">BJX66DRAFT_40760</name>
</gene>
<keyword evidence="2" id="KW-0805">Transcription regulation</keyword>
<evidence type="ECO:0000259" key="6">
    <source>
        <dbReference type="PROSITE" id="PS50048"/>
    </source>
</evidence>
<accession>A0ABR4FSV2</accession>
<evidence type="ECO:0000256" key="1">
    <source>
        <dbReference type="ARBA" id="ARBA00004123"/>
    </source>
</evidence>
<comment type="caution">
    <text evidence="7">The sequence shown here is derived from an EMBL/GenBank/DDBJ whole genome shotgun (WGS) entry which is preliminary data.</text>
</comment>
<dbReference type="Pfam" id="PF11951">
    <property type="entry name" value="Fungal_trans_2"/>
    <property type="match status" value="1"/>
</dbReference>
<reference evidence="7 8" key="1">
    <citation type="submission" date="2024-07" db="EMBL/GenBank/DDBJ databases">
        <title>Section-level genome sequencing and comparative genomics of Aspergillus sections Usti and Cavernicolus.</title>
        <authorList>
            <consortium name="Lawrence Berkeley National Laboratory"/>
            <person name="Nybo J.L."/>
            <person name="Vesth T.C."/>
            <person name="Theobald S."/>
            <person name="Frisvad J.C."/>
            <person name="Larsen T.O."/>
            <person name="Kjaerboelling I."/>
            <person name="Rothschild-Mancinelli K."/>
            <person name="Lyhne E.K."/>
            <person name="Kogle M.E."/>
            <person name="Barry K."/>
            <person name="Clum A."/>
            <person name="Na H."/>
            <person name="Ledsgaard L."/>
            <person name="Lin J."/>
            <person name="Lipzen A."/>
            <person name="Kuo A."/>
            <person name="Riley R."/>
            <person name="Mondo S."/>
            <person name="Labutti K."/>
            <person name="Haridas S."/>
            <person name="Pangalinan J."/>
            <person name="Salamov A.A."/>
            <person name="Simmons B.A."/>
            <person name="Magnuson J.K."/>
            <person name="Chen J."/>
            <person name="Drula E."/>
            <person name="Henrissat B."/>
            <person name="Wiebenga A."/>
            <person name="Lubbers R.J."/>
            <person name="Gomes A.C."/>
            <person name="Makela M.R."/>
            <person name="Stajich J."/>
            <person name="Grigoriev I.V."/>
            <person name="Mortensen U.H."/>
            <person name="De Vries R.P."/>
            <person name="Baker S.E."/>
            <person name="Andersen M.R."/>
        </authorList>
    </citation>
    <scope>NUCLEOTIDE SEQUENCE [LARGE SCALE GENOMIC DNA]</scope>
    <source>
        <strain evidence="7 8">CBS 209.92</strain>
    </source>
</reference>
<name>A0ABR4FSV2_9EURO</name>
<evidence type="ECO:0000313" key="8">
    <source>
        <dbReference type="Proteomes" id="UP001610563"/>
    </source>
</evidence>
<dbReference type="Pfam" id="PF00172">
    <property type="entry name" value="Zn_clus"/>
    <property type="match status" value="1"/>
</dbReference>
<evidence type="ECO:0000256" key="4">
    <source>
        <dbReference type="ARBA" id="ARBA00023163"/>
    </source>
</evidence>
<dbReference type="PANTHER" id="PTHR37534:SF15">
    <property type="entry name" value="ZN(II)2CYS6 TRANSCRIPTION FACTOR (EUROFUNG)"/>
    <property type="match status" value="1"/>
</dbReference>
<keyword evidence="4" id="KW-0804">Transcription</keyword>